<comment type="caution">
    <text evidence="1">The sequence shown here is derived from an EMBL/GenBank/DDBJ whole genome shotgun (WGS) entry which is preliminary data.</text>
</comment>
<dbReference type="Proteomes" id="UP000773469">
    <property type="component" value="Unassembled WGS sequence"/>
</dbReference>
<dbReference type="EMBL" id="BPEU01000005">
    <property type="protein sequence ID" value="GIU37634.1"/>
    <property type="molecule type" value="Genomic_DNA"/>
</dbReference>
<dbReference type="Pfam" id="PF09493">
    <property type="entry name" value="DUF2389"/>
    <property type="match status" value="1"/>
</dbReference>
<evidence type="ECO:0000313" key="1">
    <source>
        <dbReference type="EMBL" id="GIU37634.1"/>
    </source>
</evidence>
<protein>
    <recommendedName>
        <fullName evidence="3">TIGR02450 family Trp-rich protein</fullName>
    </recommendedName>
</protein>
<name>A0ABQ4NWG1_SHECO</name>
<organism evidence="1 2">
    <name type="scientific">Shewanella colwelliana</name>
    <name type="common">Alteromonas colwelliana</name>
    <dbReference type="NCBI Taxonomy" id="23"/>
    <lineage>
        <taxon>Bacteria</taxon>
        <taxon>Pseudomonadati</taxon>
        <taxon>Pseudomonadota</taxon>
        <taxon>Gammaproteobacteria</taxon>
        <taxon>Alteromonadales</taxon>
        <taxon>Shewanellaceae</taxon>
        <taxon>Shewanella</taxon>
    </lineage>
</organism>
<keyword evidence="2" id="KW-1185">Reference proteome</keyword>
<gene>
    <name evidence="1" type="ORF">TUM3794_08720</name>
</gene>
<accession>A0ABQ4NWG1</accession>
<proteinExistence type="predicted"/>
<reference evidence="1 2" key="1">
    <citation type="submission" date="2021-05" db="EMBL/GenBank/DDBJ databases">
        <title>Molecular characterization for Shewanella algae harboring chromosomal blaOXA-55-like strains isolated from clinical and environment sample.</title>
        <authorList>
            <person name="Ohama Y."/>
            <person name="Aoki K."/>
            <person name="Harada S."/>
            <person name="Moriya K."/>
            <person name="Ishii Y."/>
            <person name="Tateda K."/>
        </authorList>
    </citation>
    <scope>NUCLEOTIDE SEQUENCE [LARGE SCALE GENOMIC DNA]</scope>
    <source>
        <strain evidence="1 2">MBTL60-118</strain>
    </source>
</reference>
<evidence type="ECO:0008006" key="3">
    <source>
        <dbReference type="Google" id="ProtNLM"/>
    </source>
</evidence>
<sequence length="74" mass="8847">MPTMNKVNPKKLLHSKWTKVMPTNREKHFMLVEVEVDEDQNVLNCTIEAVMTGNQYPIEWRSLKDSEVWRMGWQ</sequence>
<dbReference type="InterPro" id="IPR012663">
    <property type="entry name" value="CHP02450_Tryp"/>
</dbReference>
<dbReference type="NCBIfam" id="TIGR02450">
    <property type="entry name" value="TIGR02450 family Trp-rich protein"/>
    <property type="match status" value="1"/>
</dbReference>
<evidence type="ECO:0000313" key="2">
    <source>
        <dbReference type="Proteomes" id="UP000773469"/>
    </source>
</evidence>